<organism evidence="1 2">
    <name type="scientific">Novosphingobium resinovorum</name>
    <dbReference type="NCBI Taxonomy" id="158500"/>
    <lineage>
        <taxon>Bacteria</taxon>
        <taxon>Pseudomonadati</taxon>
        <taxon>Pseudomonadota</taxon>
        <taxon>Alphaproteobacteria</taxon>
        <taxon>Sphingomonadales</taxon>
        <taxon>Sphingomonadaceae</taxon>
        <taxon>Novosphingobium</taxon>
    </lineage>
</organism>
<gene>
    <name evidence="1" type="ORF">BES08_11095</name>
</gene>
<protein>
    <recommendedName>
        <fullName evidence="3">YozE SAM-like domain-containing protein</fullName>
    </recommendedName>
</protein>
<evidence type="ECO:0008006" key="3">
    <source>
        <dbReference type="Google" id="ProtNLM"/>
    </source>
</evidence>
<dbReference type="SUPFAM" id="SSF140652">
    <property type="entry name" value="YozE-like"/>
    <property type="match status" value="1"/>
</dbReference>
<sequence>MNVQDAPAEPAAFGRWVLEQTERGGFLGALAKAAKADRGFPKDGDPEAVRKRLSAQGADPDMHEALDDAELDWAAL</sequence>
<proteinExistence type="predicted"/>
<name>A0A1D8A956_9SPHN</name>
<dbReference type="EMBL" id="CP017075">
    <property type="protein sequence ID" value="AOR78633.1"/>
    <property type="molecule type" value="Genomic_DNA"/>
</dbReference>
<evidence type="ECO:0000313" key="1">
    <source>
        <dbReference type="EMBL" id="AOR78633.1"/>
    </source>
</evidence>
<dbReference type="KEGG" id="nre:BES08_11095"/>
<keyword evidence="2" id="KW-1185">Reference proteome</keyword>
<dbReference type="AlphaFoldDB" id="A0A1D8A956"/>
<reference evidence="2" key="1">
    <citation type="journal article" date="2017" name="J. Biotechnol.">
        <title>Complete genome sequence of Novosphingobium resinovorum SA1, a versatile xenobiotic-degrading bacterium capable of utilizing sulfanilic acid.</title>
        <authorList>
            <person name="Hegedus B."/>
            <person name="Kos P.B."/>
            <person name="Balint B."/>
            <person name="Maroti G."/>
            <person name="Gan H.M."/>
            <person name="Perei K."/>
            <person name="Rakhely G."/>
        </authorList>
    </citation>
    <scope>NUCLEOTIDE SEQUENCE [LARGE SCALE GENOMIC DNA]</scope>
    <source>
        <strain evidence="2">SA1</strain>
    </source>
</reference>
<dbReference type="Proteomes" id="UP000094626">
    <property type="component" value="Chromosome"/>
</dbReference>
<accession>A0A1D8A956</accession>
<evidence type="ECO:0000313" key="2">
    <source>
        <dbReference type="Proteomes" id="UP000094626"/>
    </source>
</evidence>
<dbReference type="InterPro" id="IPR036806">
    <property type="entry name" value="YozE_SAM-like_sf"/>
</dbReference>
<dbReference type="Gene3D" id="1.10.150.260">
    <property type="entry name" value="YozE SAM-like"/>
    <property type="match status" value="1"/>
</dbReference>